<feature type="compositionally biased region" description="Acidic residues" evidence="1">
    <location>
        <begin position="443"/>
        <end position="457"/>
    </location>
</feature>
<protein>
    <recommendedName>
        <fullName evidence="7">Transposon protein</fullName>
    </recommendedName>
</protein>
<dbReference type="InterPro" id="IPR058352">
    <property type="entry name" value="DUF8039"/>
</dbReference>
<evidence type="ECO:0008006" key="7">
    <source>
        <dbReference type="Google" id="ProtNLM"/>
    </source>
</evidence>
<feature type="domain" description="DUF8039" evidence="4">
    <location>
        <begin position="1643"/>
        <end position="1729"/>
    </location>
</feature>
<dbReference type="Pfam" id="PF13960">
    <property type="entry name" value="DUF4218"/>
    <property type="match status" value="1"/>
</dbReference>
<dbReference type="InterPro" id="IPR004242">
    <property type="entry name" value="Transposase_21"/>
</dbReference>
<feature type="compositionally biased region" description="Basic residues" evidence="1">
    <location>
        <begin position="969"/>
        <end position="978"/>
    </location>
</feature>
<evidence type="ECO:0000256" key="1">
    <source>
        <dbReference type="SAM" id="MobiDB-lite"/>
    </source>
</evidence>
<feature type="compositionally biased region" description="Low complexity" evidence="1">
    <location>
        <begin position="1394"/>
        <end position="1403"/>
    </location>
</feature>
<organism evidence="5 6">
    <name type="scientific">Lolium multiflorum</name>
    <name type="common">Italian ryegrass</name>
    <name type="synonym">Lolium perenne subsp. multiflorum</name>
    <dbReference type="NCBI Taxonomy" id="4521"/>
    <lineage>
        <taxon>Eukaryota</taxon>
        <taxon>Viridiplantae</taxon>
        <taxon>Streptophyta</taxon>
        <taxon>Embryophyta</taxon>
        <taxon>Tracheophyta</taxon>
        <taxon>Spermatophyta</taxon>
        <taxon>Magnoliopsida</taxon>
        <taxon>Liliopsida</taxon>
        <taxon>Poales</taxon>
        <taxon>Poaceae</taxon>
        <taxon>BOP clade</taxon>
        <taxon>Pooideae</taxon>
        <taxon>Poodae</taxon>
        <taxon>Poeae</taxon>
        <taxon>Poeae Chloroplast Group 2 (Poeae type)</taxon>
        <taxon>Loliodinae</taxon>
        <taxon>Loliinae</taxon>
        <taxon>Lolium</taxon>
    </lineage>
</organism>
<dbReference type="Pfam" id="PF13963">
    <property type="entry name" value="Transpos_assoc"/>
    <property type="match status" value="1"/>
</dbReference>
<dbReference type="Proteomes" id="UP001231189">
    <property type="component" value="Unassembled WGS sequence"/>
</dbReference>
<feature type="domain" description="Transposase-associated" evidence="3">
    <location>
        <begin position="7"/>
        <end position="60"/>
    </location>
</feature>
<dbReference type="EMBL" id="JAUUTY010000003">
    <property type="protein sequence ID" value="KAK1660918.1"/>
    <property type="molecule type" value="Genomic_DNA"/>
</dbReference>
<feature type="domain" description="DUF4218" evidence="2">
    <location>
        <begin position="561"/>
        <end position="659"/>
    </location>
</feature>
<feature type="region of interest" description="Disordered" evidence="1">
    <location>
        <begin position="1731"/>
        <end position="1761"/>
    </location>
</feature>
<evidence type="ECO:0000259" key="3">
    <source>
        <dbReference type="Pfam" id="PF13963"/>
    </source>
</evidence>
<dbReference type="InterPro" id="IPR029480">
    <property type="entry name" value="Transpos_assoc"/>
</dbReference>
<dbReference type="Pfam" id="PF26133">
    <property type="entry name" value="DUF8039"/>
    <property type="match status" value="1"/>
</dbReference>
<evidence type="ECO:0000259" key="2">
    <source>
        <dbReference type="Pfam" id="PF13960"/>
    </source>
</evidence>
<comment type="caution">
    <text evidence="5">The sequence shown here is derived from an EMBL/GenBank/DDBJ whole genome shotgun (WGS) entry which is preliminary data.</text>
</comment>
<feature type="compositionally biased region" description="Acidic residues" evidence="1">
    <location>
        <begin position="113"/>
        <end position="132"/>
    </location>
</feature>
<dbReference type="PANTHER" id="PTHR48258:SF9">
    <property type="entry name" value="OS01G0348150 PROTEIN"/>
    <property type="match status" value="1"/>
</dbReference>
<feature type="region of interest" description="Disordered" evidence="1">
    <location>
        <begin position="1052"/>
        <end position="1157"/>
    </location>
</feature>
<feature type="region of interest" description="Disordered" evidence="1">
    <location>
        <begin position="79"/>
        <end position="138"/>
    </location>
</feature>
<feature type="compositionally biased region" description="Acidic residues" evidence="1">
    <location>
        <begin position="1120"/>
        <end position="1143"/>
    </location>
</feature>
<accession>A0AAD8SPD6</accession>
<feature type="region of interest" description="Disordered" evidence="1">
    <location>
        <begin position="436"/>
        <end position="462"/>
    </location>
</feature>
<name>A0AAD8SPD6_LOLMU</name>
<dbReference type="PANTHER" id="PTHR48258">
    <property type="entry name" value="DUF4218 DOMAIN-CONTAINING PROTEIN-RELATED"/>
    <property type="match status" value="1"/>
</dbReference>
<feature type="region of interest" description="Disordered" evidence="1">
    <location>
        <begin position="324"/>
        <end position="343"/>
    </location>
</feature>
<evidence type="ECO:0000313" key="6">
    <source>
        <dbReference type="Proteomes" id="UP001231189"/>
    </source>
</evidence>
<evidence type="ECO:0000259" key="4">
    <source>
        <dbReference type="Pfam" id="PF26133"/>
    </source>
</evidence>
<feature type="region of interest" description="Disordered" evidence="1">
    <location>
        <begin position="1858"/>
        <end position="1898"/>
    </location>
</feature>
<evidence type="ECO:0000313" key="5">
    <source>
        <dbReference type="EMBL" id="KAK1660918.1"/>
    </source>
</evidence>
<feature type="region of interest" description="Disordered" evidence="1">
    <location>
        <begin position="939"/>
        <end position="1008"/>
    </location>
</feature>
<sequence length="2240" mass="251247">MMSEGVVARFLKAATAEMIRNNQKEIRCPCRRCKLTSLMDPKADMVRDHLLVRGFMDGYRWEGDEDDYEFVHGISTRNKEGGEHHVEVPGHDQDVEDPGHDHDHNVGDHGPDDMEDQDGGPDDEDHEDEDDGPSSMDWVQDPYLQELLLKQTSNARDAAREKAKMDQLEVDAVTPLYEGCRPEDTRLKVTLMALQMKVKHKMTDTSFNDNMSFWHERLPKGNDINLYMGLLKEELATLWDAPANTWDAAAEEYFPMRAALLTTVHDFLGYGYVAGQVVHGFNACVRCMDDTTYRQLDRDPGSSKTVFMGHRRWLRDEDPWRKRKDLFDGQDEPRRRPRTRSGEQIDELLKNWKECPPPGKKRKAPEPLLKVWKTRSVFWDLPYWKILRVPHSLDVMHITKNVCESLLGTLLNMPERTKDGPKARYDLLSIGIREELHAGRPNDDDDDDDNDDDEAEDTQSRRKGKKAKKIEYYCPPACFTLSQKEIEQFFDCLLGVKLPYGYAGKISRYLDKAKQRFSGMKSHDCHVLMTQILPVAIRGIMDAHVRETLFGLCNFFDVISRKSVGVRQLRRLQEEIVVILCELEMYFPPAFFDVMVHLLVHIVEDIIQLGPTFLHSMMPFERMNGVIKGYVRNRARPDGSIANGFLTEECISFCTSYLEIENPVGLPVNRHLGKLAGWGHRDGSREMHVDFKGRIADFERANLVALQHIDVVDPWVVEHKTFIAKTYSDQGQQRTDGDIIKEHNSTFTRWFKDKMLTYPIDEDSSAEEKLIFALSQGAEHNLMTFQAYDINGYTFYTEEKDMKSDYQNSGVTMESYTGDVKQRYYGKIEEIWELSYAGENVPMFRVRWAKNVIKEDRHFTTMVIPEAKSKTAGAKVTAKYEPWVLASQVDQCFFITDPQKPSRVVVRRGKRSIIGMDGAANELDFDQCAIAKGVCDLDKNPPSLDHPPHSPLDLDSPPTGDALSDATSHRRYPLRRHLPPATASLDSPRTPATRADPGDARTPATTDPGDLVGVLVCDLLAAFLVCDLLHRRPLSDATSHRHADPPHLLCRHARNSHDGTTTTSPTYCSGSNMANNEEAGGSGSKPFWMLTDEMEVMESQPRRDDGEDDGTDPEYRADDAAEDDTTDGAAEDDTTDGAAEDDTGAPKKLRRERRPNVLSTVKQAFTEVNDSGHPTAPPNLVKGYSAQLGCILRSTVSINTENLRHPDRANLRTLLFKKLHERYEFPVDCSEKRLMRNKVHNAALTKMSTALASWRNRVKKMINSGASYDKIKESNPSITEQDYADFKIKCESESTSDSSQWGKDMRKLNLGTHKLGPGGFRVAQPKWDAADEERVKNGLEPLFSQYKNKQTRNFLLARYRIDPKTKELTTTPEVKEFEALLAKEIAAESEKEASSGAGSTSSSQCAPWDNPLNRALNAHKKRDPLSKPTSAGRVVGEGCSMKWSEYYKSGKKEKKATIDEKEVAHLKAQVAQIPTLVEEQVRQQVQQIVETQQRTQRQQVEDQVGTTLSSIIPTLVAGLDEWYRGGKKGPPPVPSFTGSNSHNVEPSVSPQAATMVSPAAPTLVAPAAPTLVAPAAPTLVSPAAPTLVSPAAPLLQLNAPVAADNTPPGTAPTSGHSISCTPAAGGASTLAELDAITSSAVDVPCTLLHFVNGELIDVAKATIVQPSNRQFHGRPMQPDVYRIQLVRVLSGYDDVVPPFQPHGADEDEVLTLQHCFNWSMVWPKSQIRLGARGTTPQTTPPALPAPSHGKTTPTVPPSADEDMQMAQDEDMQMAQDPNDGPYEDSTFANLDCNFDFGVDYDLSSQPSQAAAEGKTYCNKRRLFSSQETPPAADFTETQPIAEVRSVISPNTLKKACAEENAVPVNTKPKGRKRKKKDDKSASQPAPIRAQDGPPVPKNIEARVHVSGERMLIKRLYDAAPGPMRSLVDGIQFMEERRIRERDHGYPVYIAKVPSGHGFVDSGFAEKIFLRYDDIFAMLNSYPLHYTFIRLYSLSKAMRIIRHNIPDIAIADPFYMRAVHLATAGDRAVASGYLKDFFLAHQKKCNILLPVFPEDKTCTLISITPKHSVATYLDADGKSTTDYTNVKAVLDDALNGYVKAKGNMQRPNIRYGKHVFKHQTKFPCVKKPPSSNKDAYYALYHMDKFIRDQQQLTLPEHLRDWANKLARVPDDGIKQDFFRIQVEFCEIIHQDVIRSAGEFYAGYQPSNSDIDTMLQMQGDDYRSWMCLKKGGGFIHAPSGKS</sequence>
<reference evidence="5" key="1">
    <citation type="submission" date="2023-07" db="EMBL/GenBank/DDBJ databases">
        <title>A chromosome-level genome assembly of Lolium multiflorum.</title>
        <authorList>
            <person name="Chen Y."/>
            <person name="Copetti D."/>
            <person name="Kolliker R."/>
            <person name="Studer B."/>
        </authorList>
    </citation>
    <scope>NUCLEOTIDE SEQUENCE</scope>
    <source>
        <strain evidence="5">02402/16</strain>
        <tissue evidence="5">Leaf</tissue>
    </source>
</reference>
<keyword evidence="6" id="KW-1185">Reference proteome</keyword>
<feature type="compositionally biased region" description="Basic and acidic residues" evidence="1">
    <location>
        <begin position="79"/>
        <end position="112"/>
    </location>
</feature>
<feature type="compositionally biased region" description="Polar residues" evidence="1">
    <location>
        <begin position="1058"/>
        <end position="1075"/>
    </location>
</feature>
<proteinExistence type="predicted"/>
<gene>
    <name evidence="5" type="ORF">QYE76_049077</name>
</gene>
<feature type="region of interest" description="Disordered" evidence="1">
    <location>
        <begin position="1388"/>
        <end position="1412"/>
    </location>
</feature>
<dbReference type="Pfam" id="PF02992">
    <property type="entry name" value="Transposase_21"/>
    <property type="match status" value="1"/>
</dbReference>
<dbReference type="InterPro" id="IPR025452">
    <property type="entry name" value="DUF4218"/>
</dbReference>